<keyword evidence="2" id="KW-1185">Reference proteome</keyword>
<accession>A0A0C2J024</accession>
<dbReference type="EMBL" id="JWZT01001860">
    <property type="protein sequence ID" value="KII71109.1"/>
    <property type="molecule type" value="Genomic_DNA"/>
</dbReference>
<dbReference type="AlphaFoldDB" id="A0A0C2J024"/>
<dbReference type="Proteomes" id="UP000031668">
    <property type="component" value="Unassembled WGS sequence"/>
</dbReference>
<gene>
    <name evidence="1" type="ORF">RF11_04755</name>
</gene>
<protein>
    <submittedName>
        <fullName evidence="1">Uncharacterized protein</fullName>
    </submittedName>
</protein>
<reference evidence="1 2" key="1">
    <citation type="journal article" date="2014" name="Genome Biol. Evol.">
        <title>The genome of the myxosporean Thelohanellus kitauei shows adaptations to nutrient acquisition within its fish host.</title>
        <authorList>
            <person name="Yang Y."/>
            <person name="Xiong J."/>
            <person name="Zhou Z."/>
            <person name="Huo F."/>
            <person name="Miao W."/>
            <person name="Ran C."/>
            <person name="Liu Y."/>
            <person name="Zhang J."/>
            <person name="Feng J."/>
            <person name="Wang M."/>
            <person name="Wang M."/>
            <person name="Wang L."/>
            <person name="Yao B."/>
        </authorList>
    </citation>
    <scope>NUCLEOTIDE SEQUENCE [LARGE SCALE GENOMIC DNA]</scope>
    <source>
        <strain evidence="1">Wuqing</strain>
    </source>
</reference>
<evidence type="ECO:0000313" key="2">
    <source>
        <dbReference type="Proteomes" id="UP000031668"/>
    </source>
</evidence>
<comment type="caution">
    <text evidence="1">The sequence shown here is derived from an EMBL/GenBank/DDBJ whole genome shotgun (WGS) entry which is preliminary data.</text>
</comment>
<organism evidence="1 2">
    <name type="scientific">Thelohanellus kitauei</name>
    <name type="common">Myxosporean</name>
    <dbReference type="NCBI Taxonomy" id="669202"/>
    <lineage>
        <taxon>Eukaryota</taxon>
        <taxon>Metazoa</taxon>
        <taxon>Cnidaria</taxon>
        <taxon>Myxozoa</taxon>
        <taxon>Myxosporea</taxon>
        <taxon>Bivalvulida</taxon>
        <taxon>Platysporina</taxon>
        <taxon>Myxobolidae</taxon>
        <taxon>Thelohanellus</taxon>
    </lineage>
</organism>
<evidence type="ECO:0000313" key="1">
    <source>
        <dbReference type="EMBL" id="KII71109.1"/>
    </source>
</evidence>
<sequence>MTTTIRVWKQLILTQKKGIVCAIIHTIQPRLLNFLIEDRFMIFGSVCKTDNSANFTTLSQELGKTLSITLGRKQWNISIHRSSSHSCGDFYTQTQNQLFELITPSVEIEIDENPTIQIWCSLFQELKYGILYISNNGVKEKNPTFFVINSLLTLEDDEVNTLQTAFVGFHSILWSVVEQNIPFIKMSFHPRLPRTRIVMEEFAGFRQSSGTHGIDLKNRVKLHPLRYMVSRTSFVSANSK</sequence>
<proteinExistence type="predicted"/>
<name>A0A0C2J024_THEKT</name>